<keyword evidence="2" id="KW-1185">Reference proteome</keyword>
<evidence type="ECO:0000313" key="2">
    <source>
        <dbReference type="Proteomes" id="UP001480082"/>
    </source>
</evidence>
<sequence>MLVAILVDEVRDREFEHGRRRLSGREYRCKPVSDIDGIEQSGNFERPEIEGENAGAGGLVPDIGLCPLWLPVATGATVRSSRKAVDLG</sequence>
<organism evidence="1 2">
    <name type="scientific">Mesorhizobium australicum</name>
    <dbReference type="NCBI Taxonomy" id="536018"/>
    <lineage>
        <taxon>Bacteria</taxon>
        <taxon>Pseudomonadati</taxon>
        <taxon>Pseudomonadota</taxon>
        <taxon>Alphaproteobacteria</taxon>
        <taxon>Hyphomicrobiales</taxon>
        <taxon>Phyllobacteriaceae</taxon>
        <taxon>Mesorhizobium</taxon>
    </lineage>
</organism>
<dbReference type="EMBL" id="JAMYRI010000024">
    <property type="protein sequence ID" value="MER9287762.1"/>
    <property type="molecule type" value="Genomic_DNA"/>
</dbReference>
<dbReference type="Proteomes" id="UP001480082">
    <property type="component" value="Unassembled WGS sequence"/>
</dbReference>
<accession>A0ACC6T752</accession>
<reference evidence="1 2" key="1">
    <citation type="journal article" date="2024" name="Proc. Natl. Acad. Sci. U.S.A.">
        <title>The evolutionary genomics of adaptation to stress in wild rhizobium bacteria.</title>
        <authorList>
            <person name="Kehlet-Delgado H."/>
            <person name="Montoya A.P."/>
            <person name="Jensen K.T."/>
            <person name="Wendlandt C.E."/>
            <person name="Dexheimer C."/>
            <person name="Roberts M."/>
            <person name="Torres Martinez L."/>
            <person name="Friesen M.L."/>
            <person name="Griffitts J.S."/>
            <person name="Porter S.S."/>
        </authorList>
    </citation>
    <scope>NUCLEOTIDE SEQUENCE [LARGE SCALE GENOMIC DNA]</scope>
    <source>
        <strain evidence="1 2">M0468</strain>
    </source>
</reference>
<comment type="caution">
    <text evidence="1">The sequence shown here is derived from an EMBL/GenBank/DDBJ whole genome shotgun (WGS) entry which is preliminary data.</text>
</comment>
<gene>
    <name evidence="1" type="ORF">NKI81_28225</name>
</gene>
<name>A0ACC6T752_9HYPH</name>
<proteinExistence type="predicted"/>
<protein>
    <submittedName>
        <fullName evidence="1">Uncharacterized protein</fullName>
    </submittedName>
</protein>
<evidence type="ECO:0000313" key="1">
    <source>
        <dbReference type="EMBL" id="MER9287762.1"/>
    </source>
</evidence>